<accession>A0A3B0U493</accession>
<dbReference type="InterPro" id="IPR001240">
    <property type="entry name" value="PRAI_dom"/>
</dbReference>
<evidence type="ECO:0000256" key="3">
    <source>
        <dbReference type="ARBA" id="ARBA00022605"/>
    </source>
</evidence>
<dbReference type="NCBIfam" id="NF002295">
    <property type="entry name" value="PRK01222.1-1"/>
    <property type="match status" value="1"/>
</dbReference>
<name>A0A3B0U493_9ZZZZ</name>
<feature type="domain" description="N-(5'phosphoribosyl) anthranilate isomerase (PRAI)" evidence="7">
    <location>
        <begin position="7"/>
        <end position="208"/>
    </location>
</feature>
<sequence length="221" mass="23670">MSPATLIKICGIKDSEMLSQAIRAGADYVGFNHFPKSPRYVDISQIGELIKSTPKNVKSVVLLVNPDVKTLASIVALKPDFVQFHGNESAAWIKDALANTDQPAIKVLPIGSKSDLEAIHPFIGLVEHILLDAKPPKSATRPGGLGETFDWSLLKGVDKNLGFFLAGGLNPDNVARAITQVNPLGVDVASGVERAPGIKDSELITKFVVNAKQADKDRDKP</sequence>
<evidence type="ECO:0000256" key="2">
    <source>
        <dbReference type="ARBA" id="ARBA00012572"/>
    </source>
</evidence>
<dbReference type="UniPathway" id="UPA00035">
    <property type="reaction ID" value="UER00042"/>
</dbReference>
<dbReference type="GO" id="GO:0000162">
    <property type="term" value="P:L-tryptophan biosynthetic process"/>
    <property type="evidence" value="ECO:0007669"/>
    <property type="project" value="UniProtKB-UniPathway"/>
</dbReference>
<dbReference type="PANTHER" id="PTHR42894">
    <property type="entry name" value="N-(5'-PHOSPHORIBOSYL)ANTHRANILATE ISOMERASE"/>
    <property type="match status" value="1"/>
</dbReference>
<dbReference type="GO" id="GO:0004640">
    <property type="term" value="F:phosphoribosylanthranilate isomerase activity"/>
    <property type="evidence" value="ECO:0007669"/>
    <property type="project" value="UniProtKB-EC"/>
</dbReference>
<dbReference type="HAMAP" id="MF_00135">
    <property type="entry name" value="PRAI"/>
    <property type="match status" value="1"/>
</dbReference>
<dbReference type="Gene3D" id="3.20.20.70">
    <property type="entry name" value="Aldolase class I"/>
    <property type="match status" value="1"/>
</dbReference>
<organism evidence="8">
    <name type="scientific">hydrothermal vent metagenome</name>
    <dbReference type="NCBI Taxonomy" id="652676"/>
    <lineage>
        <taxon>unclassified sequences</taxon>
        <taxon>metagenomes</taxon>
        <taxon>ecological metagenomes</taxon>
    </lineage>
</organism>
<keyword evidence="6 8" id="KW-0413">Isomerase</keyword>
<evidence type="ECO:0000313" key="8">
    <source>
        <dbReference type="EMBL" id="VAW20447.1"/>
    </source>
</evidence>
<dbReference type="InterPro" id="IPR044643">
    <property type="entry name" value="TrpF_fam"/>
</dbReference>
<dbReference type="PANTHER" id="PTHR42894:SF1">
    <property type="entry name" value="N-(5'-PHOSPHORIBOSYL)ANTHRANILATE ISOMERASE"/>
    <property type="match status" value="1"/>
</dbReference>
<dbReference type="InterPro" id="IPR011060">
    <property type="entry name" value="RibuloseP-bd_barrel"/>
</dbReference>
<dbReference type="Pfam" id="PF00697">
    <property type="entry name" value="PRAI"/>
    <property type="match status" value="1"/>
</dbReference>
<evidence type="ECO:0000256" key="5">
    <source>
        <dbReference type="ARBA" id="ARBA00023141"/>
    </source>
</evidence>
<dbReference type="AlphaFoldDB" id="A0A3B0U493"/>
<dbReference type="EMBL" id="UOEQ01000274">
    <property type="protein sequence ID" value="VAW20447.1"/>
    <property type="molecule type" value="Genomic_DNA"/>
</dbReference>
<comment type="pathway">
    <text evidence="1">Amino-acid biosynthesis; L-tryptophan biosynthesis; L-tryptophan from chorismate: step 3/5.</text>
</comment>
<evidence type="ECO:0000256" key="6">
    <source>
        <dbReference type="ARBA" id="ARBA00023235"/>
    </source>
</evidence>
<gene>
    <name evidence="8" type="ORF">MNBD_ALPHA11-647</name>
</gene>
<dbReference type="SUPFAM" id="SSF51366">
    <property type="entry name" value="Ribulose-phoshate binding barrel"/>
    <property type="match status" value="1"/>
</dbReference>
<proteinExistence type="inferred from homology"/>
<evidence type="ECO:0000256" key="1">
    <source>
        <dbReference type="ARBA" id="ARBA00004664"/>
    </source>
</evidence>
<reference evidence="8" key="1">
    <citation type="submission" date="2018-06" db="EMBL/GenBank/DDBJ databases">
        <authorList>
            <person name="Zhirakovskaya E."/>
        </authorList>
    </citation>
    <scope>NUCLEOTIDE SEQUENCE</scope>
</reference>
<evidence type="ECO:0000259" key="7">
    <source>
        <dbReference type="Pfam" id="PF00697"/>
    </source>
</evidence>
<protein>
    <recommendedName>
        <fullName evidence="2">phosphoribosylanthranilate isomerase</fullName>
        <ecNumber evidence="2">5.3.1.24</ecNumber>
    </recommendedName>
</protein>
<evidence type="ECO:0000256" key="4">
    <source>
        <dbReference type="ARBA" id="ARBA00022822"/>
    </source>
</evidence>
<dbReference type="InterPro" id="IPR013785">
    <property type="entry name" value="Aldolase_TIM"/>
</dbReference>
<dbReference type="EC" id="5.3.1.24" evidence="2"/>
<keyword evidence="3" id="KW-0028">Amino-acid biosynthesis</keyword>
<dbReference type="CDD" id="cd00405">
    <property type="entry name" value="PRAI"/>
    <property type="match status" value="1"/>
</dbReference>
<keyword evidence="4" id="KW-0822">Tryptophan biosynthesis</keyword>
<keyword evidence="5" id="KW-0057">Aromatic amino acid biosynthesis</keyword>